<dbReference type="EMBL" id="CP157940">
    <property type="protein sequence ID" value="XBS52900.1"/>
    <property type="molecule type" value="Genomic_DNA"/>
</dbReference>
<protein>
    <recommendedName>
        <fullName evidence="1">Broad-specificity ulvan lyase C-terminal domain-containing protein</fullName>
    </recommendedName>
</protein>
<evidence type="ECO:0000259" key="1">
    <source>
        <dbReference type="Pfam" id="PF25841"/>
    </source>
</evidence>
<dbReference type="InterPro" id="IPR058908">
    <property type="entry name" value="P29_C"/>
</dbReference>
<proteinExistence type="predicted"/>
<organism evidence="2">
    <name type="scientific">Lacrimispora sp. BS-2</name>
    <dbReference type="NCBI Taxonomy" id="3151850"/>
    <lineage>
        <taxon>Bacteria</taxon>
        <taxon>Bacillati</taxon>
        <taxon>Bacillota</taxon>
        <taxon>Clostridia</taxon>
        <taxon>Lachnospirales</taxon>
        <taxon>Lachnospiraceae</taxon>
        <taxon>Lacrimispora</taxon>
    </lineage>
</organism>
<dbReference type="Pfam" id="PF25841">
    <property type="entry name" value="Ulvan_lyase_C"/>
    <property type="match status" value="1"/>
</dbReference>
<gene>
    <name evidence="2" type="ORF">ABFV83_13820</name>
</gene>
<feature type="domain" description="Broad-specificity ulvan lyase C-terminal" evidence="1">
    <location>
        <begin position="2"/>
        <end position="128"/>
    </location>
</feature>
<accession>A0AAU7PKX9</accession>
<evidence type="ECO:0000313" key="2">
    <source>
        <dbReference type="EMBL" id="XBS52900.1"/>
    </source>
</evidence>
<sequence>MMSYQDTPGEYTVHVQGHLPDINHALPAKRTTHESRYTFREDNFRFKADVSDSRVFYQCPLISKAEESALLSENRLIIKKELSEIILTVEQGHLLLPHGLERCYNLAPGLQAIKAVIASKDSQICFHLKVNKL</sequence>
<dbReference type="AlphaFoldDB" id="A0AAU7PKX9"/>
<reference evidence="2" key="1">
    <citation type="submission" date="2024-06" db="EMBL/GenBank/DDBJ databases">
        <title>Lacrimispora cavernae sp. nov., a novel anaerobe isolated from bat guano pile inside a cave.</title>
        <authorList>
            <person name="Miller S.L."/>
            <person name="Lu N."/>
            <person name="King J."/>
            <person name="Sankaranarayanan K."/>
            <person name="Lawson P.A."/>
        </authorList>
    </citation>
    <scope>NUCLEOTIDE SEQUENCE</scope>
    <source>
        <strain evidence="2">BS-2</strain>
    </source>
</reference>
<dbReference type="RefSeq" id="WP_349944625.1">
    <property type="nucleotide sequence ID" value="NZ_CP157940.1"/>
</dbReference>
<name>A0AAU7PKX9_9FIRM</name>